<dbReference type="OrthoDB" id="6457556at2"/>
<evidence type="ECO:0000256" key="4">
    <source>
        <dbReference type="ARBA" id="ARBA00023014"/>
    </source>
</evidence>
<dbReference type="EMBL" id="PPTS01000004">
    <property type="protein sequence ID" value="RDB65193.1"/>
    <property type="molecule type" value="Genomic_DNA"/>
</dbReference>
<evidence type="ECO:0000313" key="6">
    <source>
        <dbReference type="EMBL" id="RDB65193.1"/>
    </source>
</evidence>
<dbReference type="SFLD" id="SFLDS00029">
    <property type="entry name" value="Radical_SAM"/>
    <property type="match status" value="1"/>
</dbReference>
<dbReference type="RefSeq" id="WP_114568852.1">
    <property type="nucleotide sequence ID" value="NZ_CABMMS010000004.1"/>
</dbReference>
<evidence type="ECO:0000259" key="5">
    <source>
        <dbReference type="PROSITE" id="PS51918"/>
    </source>
</evidence>
<evidence type="ECO:0000256" key="2">
    <source>
        <dbReference type="ARBA" id="ARBA00022723"/>
    </source>
</evidence>
<keyword evidence="3" id="KW-0408">Iron</keyword>
<dbReference type="Proteomes" id="UP000254000">
    <property type="component" value="Unassembled WGS sequence"/>
</dbReference>
<dbReference type="PROSITE" id="PS51918">
    <property type="entry name" value="RADICAL_SAM"/>
    <property type="match status" value="1"/>
</dbReference>
<proteinExistence type="predicted"/>
<accession>A0A369M099</accession>
<dbReference type="Pfam" id="PF04055">
    <property type="entry name" value="Radical_SAM"/>
    <property type="match status" value="1"/>
</dbReference>
<dbReference type="GO" id="GO:0051536">
    <property type="term" value="F:iron-sulfur cluster binding"/>
    <property type="evidence" value="ECO:0007669"/>
    <property type="project" value="UniProtKB-KW"/>
</dbReference>
<dbReference type="InterPro" id="IPR013785">
    <property type="entry name" value="Aldolase_TIM"/>
</dbReference>
<feature type="domain" description="Radical SAM core" evidence="5">
    <location>
        <begin position="75"/>
        <end position="291"/>
    </location>
</feature>
<gene>
    <name evidence="6" type="ORF">C1877_07545</name>
</gene>
<dbReference type="InterPro" id="IPR007197">
    <property type="entry name" value="rSAM"/>
</dbReference>
<dbReference type="AlphaFoldDB" id="A0A369M099"/>
<reference evidence="6 7" key="1">
    <citation type="journal article" date="2018" name="Elife">
        <title>Discovery and characterization of a prevalent human gut bacterial enzyme sufficient for the inactivation of a family of plant toxins.</title>
        <authorList>
            <person name="Koppel N."/>
            <person name="Bisanz J.E."/>
            <person name="Pandelia M.E."/>
            <person name="Turnbaugh P.J."/>
            <person name="Balskus E.P."/>
        </authorList>
    </citation>
    <scope>NUCLEOTIDE SEQUENCE [LARGE SCALE GENOMIC DNA]</scope>
    <source>
        <strain evidence="6 7">3C</strain>
    </source>
</reference>
<keyword evidence="4" id="KW-0411">Iron-sulfur</keyword>
<keyword evidence="2" id="KW-0479">Metal-binding</keyword>
<dbReference type="GO" id="GO:0046872">
    <property type="term" value="F:metal ion binding"/>
    <property type="evidence" value="ECO:0007669"/>
    <property type="project" value="UniProtKB-KW"/>
</dbReference>
<keyword evidence="1" id="KW-0949">S-adenosyl-L-methionine</keyword>
<dbReference type="PANTHER" id="PTHR43288:SF1">
    <property type="entry name" value="GLYCYL-RADICAL ENZYME ACTIVATING ENZYME MJ0021-RELATED"/>
    <property type="match status" value="1"/>
</dbReference>
<dbReference type="GeneID" id="78359546"/>
<dbReference type="SUPFAM" id="SSF102114">
    <property type="entry name" value="Radical SAM enzymes"/>
    <property type="match status" value="1"/>
</dbReference>
<dbReference type="CDD" id="cd01335">
    <property type="entry name" value="Radical_SAM"/>
    <property type="match status" value="1"/>
</dbReference>
<evidence type="ECO:0000256" key="3">
    <source>
        <dbReference type="ARBA" id="ARBA00023004"/>
    </source>
</evidence>
<name>A0A369M099_9ACTN</name>
<protein>
    <submittedName>
        <fullName evidence="6">Radical SAM protein</fullName>
    </submittedName>
</protein>
<dbReference type="PANTHER" id="PTHR43288">
    <property type="entry name" value="BIOTIN SYNTHASE-RELATED PROTEIN, RADICAL SAM SUPERFAMILY"/>
    <property type="match status" value="1"/>
</dbReference>
<sequence>MPNEALDAALAQYGAVGARYVATLEDKGLVFAEEGAGAQRRAELRAQLAARGVTVRNAGASLSAGHLSPACVECTGNRGSETFSTTFKCHRDCYFCFNHNQPDYERFFREGCPWEEGVARAAAENDALACVGLTGGEPLLDLENALLFLERAGELWPGAHKRLYTSGDLLTAEAAARLRDAGLDEIRFSVKDDDAPEQQGRVIAAMRLAKGFIPSVMVEMPVIPGARTHLQQLFRQFEDVGIDGINLLEFCFPFCNWDEFARRGLTLKNPPFEVMYDYGYSGGLAVAGSEELALELMLWALDEGLSFGMHYCSLENKHRSEMRQKNERAAHAHPCVAFDEGDFFLKTAKAFGPDVEPVRAALEAEGCTDFMEDPEEGSLAFPPRFLETARSVRRPDGEPVQIQRCFLVYEVGEDGGYLIDVALRPA</sequence>
<keyword evidence="7" id="KW-1185">Reference proteome</keyword>
<dbReference type="Gene3D" id="3.20.20.70">
    <property type="entry name" value="Aldolase class I"/>
    <property type="match status" value="1"/>
</dbReference>
<evidence type="ECO:0000313" key="7">
    <source>
        <dbReference type="Proteomes" id="UP000254000"/>
    </source>
</evidence>
<comment type="caution">
    <text evidence="6">The sequence shown here is derived from an EMBL/GenBank/DDBJ whole genome shotgun (WGS) entry which is preliminary data.</text>
</comment>
<dbReference type="InterPro" id="IPR058240">
    <property type="entry name" value="rSAM_sf"/>
</dbReference>
<organism evidence="6 7">
    <name type="scientific">Gordonibacter pamelaeae</name>
    <dbReference type="NCBI Taxonomy" id="471189"/>
    <lineage>
        <taxon>Bacteria</taxon>
        <taxon>Bacillati</taxon>
        <taxon>Actinomycetota</taxon>
        <taxon>Coriobacteriia</taxon>
        <taxon>Eggerthellales</taxon>
        <taxon>Eggerthellaceae</taxon>
        <taxon>Gordonibacter</taxon>
    </lineage>
</organism>
<dbReference type="GO" id="GO:0003824">
    <property type="term" value="F:catalytic activity"/>
    <property type="evidence" value="ECO:0007669"/>
    <property type="project" value="InterPro"/>
</dbReference>
<evidence type="ECO:0000256" key="1">
    <source>
        <dbReference type="ARBA" id="ARBA00022691"/>
    </source>
</evidence>